<organism evidence="2">
    <name type="scientific">Staphylococcus epidermidis</name>
    <dbReference type="NCBI Taxonomy" id="1282"/>
    <lineage>
        <taxon>Bacteria</taxon>
        <taxon>Bacillati</taxon>
        <taxon>Bacillota</taxon>
        <taxon>Bacilli</taxon>
        <taxon>Bacillales</taxon>
        <taxon>Staphylococcaceae</taxon>
        <taxon>Staphylococcus</taxon>
    </lineage>
</organism>
<sequence>MLKLILGEIYLDKNIQLELYTRPTCSDCQESKRYLNSQEISYSHKDVSQNLDLEEEMKKISGNRIVPLFVFYKKNFWGKKKLFKYYVGFENNKKDILNILE</sequence>
<feature type="domain" description="Glutaredoxin" evidence="1">
    <location>
        <begin position="18"/>
        <end position="68"/>
    </location>
</feature>
<dbReference type="AlphaFoldDB" id="A0A0U2CIG5"/>
<reference evidence="2" key="1">
    <citation type="submission" date="2015-04" db="EMBL/GenBank/DDBJ databases">
        <title>Genetic characterization of multidrug resistance plasmids carrying cfr gene from Staphylococcus epidermidis clinical strains isolated in Italy.</title>
        <authorList>
            <person name="Brenciani A."/>
            <person name="Morroni G."/>
            <person name="Giovanetti E."/>
            <person name="Varaldo P.E."/>
        </authorList>
    </citation>
    <scope>NUCLEOTIDE SEQUENCE</scope>
    <source>
        <strain evidence="2">SP1</strain>
        <plasmid evidence="2">pSP01</plasmid>
    </source>
</reference>
<dbReference type="EMBL" id="KR230047">
    <property type="protein sequence ID" value="AKJ75177.1"/>
    <property type="molecule type" value="Genomic_DNA"/>
</dbReference>
<name>A0A0U2CIG5_STAEP</name>
<protein>
    <submittedName>
        <fullName evidence="2">NRDH domain protein</fullName>
    </submittedName>
</protein>
<dbReference type="PROSITE" id="PS51354">
    <property type="entry name" value="GLUTAREDOXIN_2"/>
    <property type="match status" value="1"/>
</dbReference>
<evidence type="ECO:0000313" key="2">
    <source>
        <dbReference type="EMBL" id="AKJ75177.1"/>
    </source>
</evidence>
<keyword evidence="2" id="KW-0614">Plasmid</keyword>
<geneLocation type="plasmid" evidence="2">
    <name>pSP01</name>
</geneLocation>
<dbReference type="Gene3D" id="3.40.30.10">
    <property type="entry name" value="Glutaredoxin"/>
    <property type="match status" value="1"/>
</dbReference>
<proteinExistence type="predicted"/>
<dbReference type="SUPFAM" id="SSF52833">
    <property type="entry name" value="Thioredoxin-like"/>
    <property type="match status" value="1"/>
</dbReference>
<dbReference type="InterPro" id="IPR036249">
    <property type="entry name" value="Thioredoxin-like_sf"/>
</dbReference>
<evidence type="ECO:0000259" key="1">
    <source>
        <dbReference type="Pfam" id="PF00462"/>
    </source>
</evidence>
<dbReference type="InterPro" id="IPR002109">
    <property type="entry name" value="Glutaredoxin"/>
</dbReference>
<accession>A0A0U2CIG5</accession>
<dbReference type="Pfam" id="PF00462">
    <property type="entry name" value="Glutaredoxin"/>
    <property type="match status" value="1"/>
</dbReference>
<dbReference type="CDD" id="cd02976">
    <property type="entry name" value="NrdH"/>
    <property type="match status" value="1"/>
</dbReference>